<dbReference type="InterPro" id="IPR010047">
    <property type="entry name" value="CODH"/>
</dbReference>
<evidence type="ECO:0000256" key="2">
    <source>
        <dbReference type="ARBA" id="ARBA00022485"/>
    </source>
</evidence>
<feature type="binding site" evidence="10">
    <location>
        <position position="43"/>
    </location>
    <ligand>
        <name>[4Fe-4S] cluster</name>
        <dbReference type="ChEBI" id="CHEBI:49883"/>
        <label>1</label>
        <note>ligand shared between dimeric partners</note>
    </ligand>
</feature>
<dbReference type="InterPro" id="IPR011254">
    <property type="entry name" value="Prismane-like_sf"/>
</dbReference>
<feature type="binding site" evidence="10">
    <location>
        <position position="63"/>
    </location>
    <ligand>
        <name>[4Fe-4S] cluster</name>
        <dbReference type="ChEBI" id="CHEBI:49883"/>
        <label>2</label>
    </ligand>
</feature>
<dbReference type="AlphaFoldDB" id="Q3A664"/>
<evidence type="ECO:0000256" key="1">
    <source>
        <dbReference type="ARBA" id="ARBA00001966"/>
    </source>
</evidence>
<dbReference type="KEGG" id="pca:Pcar_0888"/>
<evidence type="ECO:0000256" key="5">
    <source>
        <dbReference type="ARBA" id="ARBA00023002"/>
    </source>
</evidence>
<comment type="catalytic activity">
    <reaction evidence="8 9">
        <text>CO + 2 oxidized [2Fe-2S]-[ferredoxin] + H2O = 2 reduced [2Fe-2S]-[ferredoxin] + CO2 + 2 H(+)</text>
        <dbReference type="Rhea" id="RHEA:21040"/>
        <dbReference type="Rhea" id="RHEA-COMP:10000"/>
        <dbReference type="Rhea" id="RHEA-COMP:10001"/>
        <dbReference type="ChEBI" id="CHEBI:15377"/>
        <dbReference type="ChEBI" id="CHEBI:15378"/>
        <dbReference type="ChEBI" id="CHEBI:16526"/>
        <dbReference type="ChEBI" id="CHEBI:17245"/>
        <dbReference type="ChEBI" id="CHEBI:33737"/>
        <dbReference type="ChEBI" id="CHEBI:33738"/>
        <dbReference type="EC" id="1.2.7.4"/>
    </reaction>
</comment>
<dbReference type="PANTHER" id="PTHR30109:SF4">
    <property type="entry name" value="CARBON MONOXIDE DEHYDROGENASE"/>
    <property type="match status" value="1"/>
</dbReference>
<feature type="binding site" evidence="10">
    <location>
        <position position="478"/>
    </location>
    <ligand>
        <name>[Ni-4Fe-4S] cluster</name>
        <dbReference type="ChEBI" id="CHEBI:47739"/>
    </ligand>
</feature>
<gene>
    <name evidence="11" type="primary">cooS-1</name>
    <name evidence="11" type="ordered locus">Pcar_0888</name>
</gene>
<dbReference type="OrthoDB" id="5478720at2"/>
<dbReference type="InterPro" id="IPR016099">
    <property type="entry name" value="Prismane-like_a/b-sand"/>
</dbReference>
<dbReference type="PIRSF" id="PIRSF005023">
    <property type="entry name" value="CODH"/>
    <property type="match status" value="1"/>
</dbReference>
<dbReference type="GO" id="GO:0042542">
    <property type="term" value="P:response to hydrogen peroxide"/>
    <property type="evidence" value="ECO:0007669"/>
    <property type="project" value="TreeGrafter"/>
</dbReference>
<dbReference type="Gene3D" id="3.40.50.2030">
    <property type="match status" value="2"/>
</dbReference>
<dbReference type="Proteomes" id="UP000002534">
    <property type="component" value="Chromosome"/>
</dbReference>
<keyword evidence="7 9" id="KW-0411">Iron-sulfur</keyword>
<evidence type="ECO:0000313" key="12">
    <source>
        <dbReference type="Proteomes" id="UP000002534"/>
    </source>
</evidence>
<name>Q3A664_SYNC1</name>
<feature type="binding site" evidence="10">
    <location>
        <position position="519"/>
    </location>
    <ligand>
        <name>[Ni-4Fe-4S] cluster</name>
        <dbReference type="ChEBI" id="CHEBI:47739"/>
    </ligand>
</feature>
<dbReference type="GO" id="GO:0016151">
    <property type="term" value="F:nickel cation binding"/>
    <property type="evidence" value="ECO:0007669"/>
    <property type="project" value="InterPro"/>
</dbReference>
<dbReference type="EC" id="1.2.7.4" evidence="9"/>
<sequence length="629" mass="65769">MTRCASADSCLSDYLESKTDINTAFDRFAEQKVKCGFGKLGVCCRLCSNGPCRITPDSPKGVCGATADSIVARNFLRMVAAGSACYLHVCEATAKRLKAIGDGVSPLPIRSQQALDELSALFGIEAETTAEKARLVAEKVLADLYKPRDEKMELVEFLAPQERIDTWNKLGIFPGGAKAEVFDALVKTSTNLNTDPVDQMLHVLNLGISTGLYGLALTNLMNDVIMGEPVIRTAATGFSVADPDYVNIAVSGHSHSVFAGLIALLETDAGQAIGREAGAKGIKLVGMTCVGQDMQLRAGSSGTDIFSGQAGNNFTQEALLSTGAIDMVISEFNCTLSGIEPIAEKQNVKLICLDDVAKLSSAELQPDILGKEMELAEKLARMAATQHKQRRAIDTGVILDIPQHGFGDVVTGISEKSLVDFLGGSVQPLIDLIVSGQIKGVVGVLGCSNLAEGGHDVMTVNLTRELIKRDILVLSAGCTTGGLANVGLCSPGARDLAGPGLKAVCEALGIPPVLNFGPCLSIGRIEMVAKALAQAMHITMPELPVVISAPQWLEEQALADGAFGLAMGLTLHLAQVPPVAGSPIITKLLTEDLPGITGGRLFIESDPVKTAEQMAAIIAGKLGALGVAA</sequence>
<dbReference type="InterPro" id="IPR016101">
    <property type="entry name" value="CO_DH_a-bundle"/>
</dbReference>
<dbReference type="eggNOG" id="COG1151">
    <property type="taxonomic scope" value="Bacteria"/>
</dbReference>
<comment type="cofactor">
    <cofactor evidence="1">
        <name>[4Fe-4S] cluster</name>
        <dbReference type="ChEBI" id="CHEBI:49883"/>
    </cofactor>
</comment>
<feature type="binding site" evidence="10">
    <location>
        <position position="44"/>
    </location>
    <ligand>
        <name>[4Fe-4S] cluster</name>
        <dbReference type="ChEBI" id="CHEBI:49883"/>
        <label>2</label>
    </ligand>
</feature>
<reference evidence="11 12" key="2">
    <citation type="journal article" date="2012" name="BMC Genomics">
        <title>The genome of Pelobacter carbinolicus reveals surprising metabolic capabilities and physiological features.</title>
        <authorList>
            <person name="Aklujkar M."/>
            <person name="Haveman S.A."/>
            <person name="Didonato R.Jr."/>
            <person name="Chertkov O."/>
            <person name="Han C.S."/>
            <person name="Land M.L."/>
            <person name="Brown P."/>
            <person name="Lovley D.R."/>
        </authorList>
    </citation>
    <scope>NUCLEOTIDE SEQUENCE [LARGE SCALE GENOMIC DNA]</scope>
    <source>
        <strain evidence="12">DSM 2380 / NBRC 103641 / GraBd1</strain>
    </source>
</reference>
<evidence type="ECO:0000256" key="4">
    <source>
        <dbReference type="ARBA" id="ARBA00022723"/>
    </source>
</evidence>
<dbReference type="GO" id="GO:0051539">
    <property type="term" value="F:4 iron, 4 sulfur cluster binding"/>
    <property type="evidence" value="ECO:0007669"/>
    <property type="project" value="UniProtKB-UniRule"/>
</dbReference>
<keyword evidence="5 9" id="KW-0560">Oxidoreductase</keyword>
<evidence type="ECO:0000256" key="10">
    <source>
        <dbReference type="PIRSR" id="PIRSR005023-1"/>
    </source>
</evidence>
<dbReference type="NCBIfam" id="TIGR01702">
    <property type="entry name" value="CO_DH_cata"/>
    <property type="match status" value="1"/>
</dbReference>
<dbReference type="Gene3D" id="1.20.1270.30">
    <property type="match status" value="1"/>
</dbReference>
<dbReference type="GO" id="GO:0043885">
    <property type="term" value="F:anaerobic carbon-monoxide dehydrogenase activity"/>
    <property type="evidence" value="ECO:0007669"/>
    <property type="project" value="UniProtKB-UniRule"/>
</dbReference>
<dbReference type="GO" id="GO:0004601">
    <property type="term" value="F:peroxidase activity"/>
    <property type="evidence" value="ECO:0007669"/>
    <property type="project" value="TreeGrafter"/>
</dbReference>
<feature type="binding site" evidence="10">
    <location>
        <position position="35"/>
    </location>
    <ligand>
        <name>[4Fe-4S] cluster</name>
        <dbReference type="ChEBI" id="CHEBI:49883"/>
        <label>1</label>
        <note>ligand shared between dimeric partners</note>
    </ligand>
</feature>
<dbReference type="GO" id="GO:0050418">
    <property type="term" value="F:hydroxylamine reductase activity"/>
    <property type="evidence" value="ECO:0007669"/>
    <property type="project" value="TreeGrafter"/>
</dbReference>
<reference evidence="12" key="1">
    <citation type="submission" date="2005-10" db="EMBL/GenBank/DDBJ databases">
        <title>Complete sequence of Pelobacter carbinolicus DSM 2380.</title>
        <authorList>
            <person name="Copeland A."/>
            <person name="Lucas S."/>
            <person name="Lapidus A."/>
            <person name="Barry K."/>
            <person name="Detter J.C."/>
            <person name="Glavina T."/>
            <person name="Hammon N."/>
            <person name="Israni S."/>
            <person name="Pitluck S."/>
            <person name="Chertkov O."/>
            <person name="Schmutz J."/>
            <person name="Larimer F."/>
            <person name="Land M."/>
            <person name="Kyrpides N."/>
            <person name="Ivanova N."/>
            <person name="Richardson P."/>
        </authorList>
    </citation>
    <scope>NUCLEOTIDE SEQUENCE [LARGE SCALE GENOMIC DNA]</scope>
    <source>
        <strain evidence="12">DSM 2380 / NBRC 103641 / GraBd1</strain>
    </source>
</reference>
<evidence type="ECO:0000256" key="7">
    <source>
        <dbReference type="ARBA" id="ARBA00023014"/>
    </source>
</evidence>
<dbReference type="HOGENOM" id="CLU_030631_0_0_7"/>
<proteinExistence type="predicted"/>
<evidence type="ECO:0000256" key="6">
    <source>
        <dbReference type="ARBA" id="ARBA00023004"/>
    </source>
</evidence>
<dbReference type="InterPro" id="IPR004137">
    <property type="entry name" value="HCP/CODH"/>
</dbReference>
<feature type="binding site" evidence="10">
    <location>
        <position position="253"/>
    </location>
    <ligand>
        <name>[Ni-4Fe-4S] cluster</name>
        <dbReference type="ChEBI" id="CHEBI:47739"/>
    </ligand>
</feature>
<feature type="binding site" evidence="10">
    <location>
        <position position="52"/>
    </location>
    <ligand>
        <name>[4Fe-4S] cluster</name>
        <dbReference type="ChEBI" id="CHEBI:49883"/>
        <label>2</label>
    </ligand>
</feature>
<organism evidence="11 12">
    <name type="scientific">Syntrophotalea carbinolica (strain DSM 2380 / NBRC 103641 / GraBd1)</name>
    <name type="common">Pelobacter carbinolicus</name>
    <dbReference type="NCBI Taxonomy" id="338963"/>
    <lineage>
        <taxon>Bacteria</taxon>
        <taxon>Pseudomonadati</taxon>
        <taxon>Thermodesulfobacteriota</taxon>
        <taxon>Desulfuromonadia</taxon>
        <taxon>Desulfuromonadales</taxon>
        <taxon>Syntrophotaleaceae</taxon>
        <taxon>Syntrophotalea</taxon>
    </lineage>
</organism>
<dbReference type="GO" id="GO:0006091">
    <property type="term" value="P:generation of precursor metabolites and energy"/>
    <property type="evidence" value="ECO:0007669"/>
    <property type="project" value="InterPro"/>
</dbReference>
<evidence type="ECO:0000256" key="9">
    <source>
        <dbReference type="PIRNR" id="PIRNR005023"/>
    </source>
</evidence>
<keyword evidence="3 10" id="KW-0533">Nickel</keyword>
<dbReference type="SUPFAM" id="SSF56821">
    <property type="entry name" value="Prismane protein-like"/>
    <property type="match status" value="1"/>
</dbReference>
<dbReference type="Pfam" id="PF03063">
    <property type="entry name" value="Prismane"/>
    <property type="match status" value="1"/>
</dbReference>
<keyword evidence="4 9" id="KW-0479">Metal-binding</keyword>
<evidence type="ECO:0000313" key="11">
    <source>
        <dbReference type="EMBL" id="ABA88143.1"/>
    </source>
</evidence>
<feature type="binding site" evidence="10">
    <location>
        <position position="334"/>
    </location>
    <ligand>
        <name>[Ni-4Fe-4S] cluster</name>
        <dbReference type="ChEBI" id="CHEBI:47739"/>
    </ligand>
</feature>
<evidence type="ECO:0000256" key="3">
    <source>
        <dbReference type="ARBA" id="ARBA00022596"/>
    </source>
</evidence>
<evidence type="ECO:0000256" key="8">
    <source>
        <dbReference type="ARBA" id="ARBA00048733"/>
    </source>
</evidence>
<dbReference type="STRING" id="338963.Pcar_0888"/>
<dbReference type="EMBL" id="CP000142">
    <property type="protein sequence ID" value="ABA88143.1"/>
    <property type="molecule type" value="Genomic_DNA"/>
</dbReference>
<accession>Q3A664</accession>
<feature type="binding site" evidence="10">
    <location>
        <position position="289"/>
    </location>
    <ligand>
        <name>[Ni-4Fe-4S] cluster</name>
        <dbReference type="ChEBI" id="CHEBI:47739"/>
    </ligand>
</feature>
<keyword evidence="2 9" id="KW-0004">4Fe-4S</keyword>
<dbReference type="RefSeq" id="WP_011340609.1">
    <property type="nucleotide sequence ID" value="NC_007498.2"/>
</dbReference>
<keyword evidence="12" id="KW-1185">Reference proteome</keyword>
<protein>
    <recommendedName>
        <fullName evidence="9">Carbon monoxide dehydrogenase</fullName>
        <ecNumber evidence="9">1.2.7.4</ecNumber>
    </recommendedName>
</protein>
<keyword evidence="6 9" id="KW-0408">Iron</keyword>
<feature type="binding site" evidence="10">
    <location>
        <position position="447"/>
    </location>
    <ligand>
        <name>[Ni-4Fe-4S] cluster</name>
        <dbReference type="ChEBI" id="CHEBI:47739"/>
    </ligand>
</feature>
<dbReference type="PANTHER" id="PTHR30109">
    <property type="entry name" value="HYDROXYLAMINE REDUCTASE"/>
    <property type="match status" value="1"/>
</dbReference>
<feature type="binding site" evidence="10">
    <location>
        <position position="47"/>
    </location>
    <ligand>
        <name>[4Fe-4S] cluster</name>
        <dbReference type="ChEBI" id="CHEBI:49883"/>
        <label>2</label>
    </ligand>
</feature>